<proteinExistence type="predicted"/>
<protein>
    <submittedName>
        <fullName evidence="2">Chromosome partitioning protein</fullName>
    </submittedName>
</protein>
<feature type="domain" description="CobQ/CobB/MinD/ParA nucleotide binding" evidence="1">
    <location>
        <begin position="7"/>
        <end position="190"/>
    </location>
</feature>
<organism evidence="2 3">
    <name type="scientific">Desulfopila aestuarii DSM 18488</name>
    <dbReference type="NCBI Taxonomy" id="1121416"/>
    <lineage>
        <taxon>Bacteria</taxon>
        <taxon>Pseudomonadati</taxon>
        <taxon>Thermodesulfobacteriota</taxon>
        <taxon>Desulfobulbia</taxon>
        <taxon>Desulfobulbales</taxon>
        <taxon>Desulfocapsaceae</taxon>
        <taxon>Desulfopila</taxon>
    </lineage>
</organism>
<evidence type="ECO:0000313" key="3">
    <source>
        <dbReference type="Proteomes" id="UP000184603"/>
    </source>
</evidence>
<dbReference type="CDD" id="cd02042">
    <property type="entry name" value="ParAB_family"/>
    <property type="match status" value="1"/>
</dbReference>
<name>A0A1M7Y707_9BACT</name>
<dbReference type="EMBL" id="FRFE01000010">
    <property type="protein sequence ID" value="SHO48409.1"/>
    <property type="molecule type" value="Genomic_DNA"/>
</dbReference>
<sequence length="220" mass="24845">MGITVFGGEKGGTGKTTLATNIAAMLAKDGKDVLLLDTDRQGTASLWATVREEDEIEPRVPCVQKFGKGLPAQVRDLAERYEEIIIDAGGRDSLELRYALGVADRAYIPVQPFQFDIWTVRQMDTLVEMAKGLNEKLKAYLVLNRVSTNPVVREDREARDFIEQENFQSLMLLEATIRDRIAFRKSARDGLAVVEFRTDRKAIAEIEELYEEIYGNEKNN</sequence>
<keyword evidence="3" id="KW-1185">Reference proteome</keyword>
<accession>A0A1M7Y707</accession>
<evidence type="ECO:0000313" key="2">
    <source>
        <dbReference type="EMBL" id="SHO48409.1"/>
    </source>
</evidence>
<dbReference type="SUPFAM" id="SSF52540">
    <property type="entry name" value="P-loop containing nucleoside triphosphate hydrolases"/>
    <property type="match status" value="1"/>
</dbReference>
<dbReference type="Gene3D" id="3.40.50.300">
    <property type="entry name" value="P-loop containing nucleotide triphosphate hydrolases"/>
    <property type="match status" value="1"/>
</dbReference>
<dbReference type="AlphaFoldDB" id="A0A1M7Y707"/>
<dbReference type="InterPro" id="IPR002586">
    <property type="entry name" value="CobQ/CobB/MinD/ParA_Nub-bd_dom"/>
</dbReference>
<dbReference type="STRING" id="1121416.SAMN02745220_02283"/>
<reference evidence="2 3" key="1">
    <citation type="submission" date="2016-12" db="EMBL/GenBank/DDBJ databases">
        <authorList>
            <person name="Song W.-J."/>
            <person name="Kurnit D.M."/>
        </authorList>
    </citation>
    <scope>NUCLEOTIDE SEQUENCE [LARGE SCALE GENOMIC DNA]</scope>
    <source>
        <strain evidence="2 3">DSM 18488</strain>
    </source>
</reference>
<dbReference type="PANTHER" id="PTHR13696:SF96">
    <property type="entry name" value="COBQ_COBB_MIND_PARA NUCLEOTIDE BINDING DOMAIN-CONTAINING PROTEIN"/>
    <property type="match status" value="1"/>
</dbReference>
<dbReference type="PANTHER" id="PTHR13696">
    <property type="entry name" value="P-LOOP CONTAINING NUCLEOSIDE TRIPHOSPHATE HYDROLASE"/>
    <property type="match status" value="1"/>
</dbReference>
<dbReference type="RefSeq" id="WP_073613584.1">
    <property type="nucleotide sequence ID" value="NZ_FRFE01000010.1"/>
</dbReference>
<dbReference type="InterPro" id="IPR050678">
    <property type="entry name" value="DNA_Partitioning_ATPase"/>
</dbReference>
<dbReference type="InterPro" id="IPR027417">
    <property type="entry name" value="P-loop_NTPase"/>
</dbReference>
<dbReference type="Pfam" id="PF01656">
    <property type="entry name" value="CbiA"/>
    <property type="match status" value="1"/>
</dbReference>
<dbReference type="PIRSF" id="PIRSF009320">
    <property type="entry name" value="Nuc_binding_HP_1000"/>
    <property type="match status" value="1"/>
</dbReference>
<dbReference type="Proteomes" id="UP000184603">
    <property type="component" value="Unassembled WGS sequence"/>
</dbReference>
<evidence type="ECO:0000259" key="1">
    <source>
        <dbReference type="Pfam" id="PF01656"/>
    </source>
</evidence>
<gene>
    <name evidence="2" type="ORF">SAMN02745220_02283</name>
</gene>
<dbReference type="OrthoDB" id="9785810at2"/>